<evidence type="ECO:0000313" key="2">
    <source>
        <dbReference type="Proteomes" id="UP000247763"/>
    </source>
</evidence>
<dbReference type="EMBL" id="CP029479">
    <property type="protein sequence ID" value="AWM78045.1"/>
    <property type="molecule type" value="Genomic_DNA"/>
</dbReference>
<dbReference type="RefSeq" id="WP_110450612.1">
    <property type="nucleotide sequence ID" value="NZ_CP029479.1"/>
</dbReference>
<dbReference type="KEGG" id="phb:HYN04_09940"/>
<protein>
    <submittedName>
        <fullName evidence="1">Uncharacterized protein</fullName>
    </submittedName>
</protein>
<accession>A0A2Z3HT89</accession>
<gene>
    <name evidence="1" type="ORF">HYN04_09940</name>
</gene>
<sequence>MAEPPVDHRETARAILRTDAPLREKEGQFLGGLAYRAEPISERQANWLAVLVSRYGPKAGGAHD</sequence>
<proteinExistence type="predicted"/>
<dbReference type="OrthoDB" id="7428906at2"/>
<reference evidence="2" key="1">
    <citation type="submission" date="2018-05" db="EMBL/GenBank/DDBJ databases">
        <title>Genome sequencing of Phenylobacterium sp. HYN0004.</title>
        <authorList>
            <person name="Yi H."/>
            <person name="Baek C."/>
        </authorList>
    </citation>
    <scope>NUCLEOTIDE SEQUENCE [LARGE SCALE GENOMIC DNA]</scope>
    <source>
        <strain evidence="2">HYN0004</strain>
    </source>
</reference>
<name>A0A2Z3HT89_9CAUL</name>
<evidence type="ECO:0000313" key="1">
    <source>
        <dbReference type="EMBL" id="AWM78045.1"/>
    </source>
</evidence>
<dbReference type="Proteomes" id="UP000247763">
    <property type="component" value="Chromosome"/>
</dbReference>
<dbReference type="AlphaFoldDB" id="A0A2Z3HT89"/>
<keyword evidence="2" id="KW-1185">Reference proteome</keyword>
<organism evidence="1 2">
    <name type="scientific">Phenylobacterium parvum</name>
    <dbReference type="NCBI Taxonomy" id="2201350"/>
    <lineage>
        <taxon>Bacteria</taxon>
        <taxon>Pseudomonadati</taxon>
        <taxon>Pseudomonadota</taxon>
        <taxon>Alphaproteobacteria</taxon>
        <taxon>Caulobacterales</taxon>
        <taxon>Caulobacteraceae</taxon>
        <taxon>Phenylobacterium</taxon>
    </lineage>
</organism>